<proteinExistence type="predicted"/>
<reference evidence="2" key="2">
    <citation type="journal article" date="2015" name="Fish Shellfish Immunol.">
        <title>Early steps in the European eel (Anguilla anguilla)-Vibrio vulnificus interaction in the gills: Role of the RtxA13 toxin.</title>
        <authorList>
            <person name="Callol A."/>
            <person name="Pajuelo D."/>
            <person name="Ebbesson L."/>
            <person name="Teles M."/>
            <person name="MacKenzie S."/>
            <person name="Amaro C."/>
        </authorList>
    </citation>
    <scope>NUCLEOTIDE SEQUENCE</scope>
</reference>
<sequence>MKIYYQQPTKWARGQSNGSLSLQSPPSPCGSFSE</sequence>
<evidence type="ECO:0000313" key="2">
    <source>
        <dbReference type="EMBL" id="JAH66262.1"/>
    </source>
</evidence>
<organism evidence="2">
    <name type="scientific">Anguilla anguilla</name>
    <name type="common">European freshwater eel</name>
    <name type="synonym">Muraena anguilla</name>
    <dbReference type="NCBI Taxonomy" id="7936"/>
    <lineage>
        <taxon>Eukaryota</taxon>
        <taxon>Metazoa</taxon>
        <taxon>Chordata</taxon>
        <taxon>Craniata</taxon>
        <taxon>Vertebrata</taxon>
        <taxon>Euteleostomi</taxon>
        <taxon>Actinopterygii</taxon>
        <taxon>Neopterygii</taxon>
        <taxon>Teleostei</taxon>
        <taxon>Anguilliformes</taxon>
        <taxon>Anguillidae</taxon>
        <taxon>Anguilla</taxon>
    </lineage>
</organism>
<feature type="region of interest" description="Disordered" evidence="1">
    <location>
        <begin position="1"/>
        <end position="34"/>
    </location>
</feature>
<dbReference type="EMBL" id="GBXM01042315">
    <property type="protein sequence ID" value="JAH66262.1"/>
    <property type="molecule type" value="Transcribed_RNA"/>
</dbReference>
<protein>
    <submittedName>
        <fullName evidence="2">Uncharacterized protein</fullName>
    </submittedName>
</protein>
<evidence type="ECO:0000256" key="1">
    <source>
        <dbReference type="SAM" id="MobiDB-lite"/>
    </source>
</evidence>
<accession>A0A0E9UKE4</accession>
<dbReference type="AlphaFoldDB" id="A0A0E9UKE4"/>
<reference evidence="2" key="1">
    <citation type="submission" date="2014-11" db="EMBL/GenBank/DDBJ databases">
        <authorList>
            <person name="Amaro Gonzalez C."/>
        </authorList>
    </citation>
    <scope>NUCLEOTIDE SEQUENCE</scope>
</reference>
<name>A0A0E9UKE4_ANGAN</name>